<evidence type="ECO:0000313" key="6">
    <source>
        <dbReference type="Proteomes" id="UP000789342"/>
    </source>
</evidence>
<protein>
    <submittedName>
        <fullName evidence="5">204_t:CDS:1</fullName>
    </submittedName>
</protein>
<dbReference type="GO" id="GO:0000160">
    <property type="term" value="P:phosphorelay signal transduction system"/>
    <property type="evidence" value="ECO:0007669"/>
    <property type="project" value="UniProtKB-KW"/>
</dbReference>
<organism evidence="5 6">
    <name type="scientific">Acaulospora morrowiae</name>
    <dbReference type="NCBI Taxonomy" id="94023"/>
    <lineage>
        <taxon>Eukaryota</taxon>
        <taxon>Fungi</taxon>
        <taxon>Fungi incertae sedis</taxon>
        <taxon>Mucoromycota</taxon>
        <taxon>Glomeromycotina</taxon>
        <taxon>Glomeromycetes</taxon>
        <taxon>Diversisporales</taxon>
        <taxon>Acaulosporaceae</taxon>
        <taxon>Acaulospora</taxon>
    </lineage>
</organism>
<accession>A0A9N9JKB2</accession>
<name>A0A9N9JKB2_9GLOM</name>
<sequence>TGKILSKILEKEFNHQVTCVISGSEALAELSKSMFDVVFMDIDMPEQSGVETSLKIRNTSIALQENRQIPILAYTTNNWDEEFMKAGMNGYVDKPANPAKVQAVLEKVSCR</sequence>
<keyword evidence="1 3" id="KW-0597">Phosphoprotein</keyword>
<gene>
    <name evidence="5" type="ORF">AMORRO_LOCUS17477</name>
</gene>
<dbReference type="InterPro" id="IPR001789">
    <property type="entry name" value="Sig_transdc_resp-reg_receiver"/>
</dbReference>
<feature type="non-terminal residue" evidence="5">
    <location>
        <position position="1"/>
    </location>
</feature>
<evidence type="ECO:0000256" key="1">
    <source>
        <dbReference type="ARBA" id="ARBA00022553"/>
    </source>
</evidence>
<dbReference type="AlphaFoldDB" id="A0A9N9JKB2"/>
<dbReference type="PANTHER" id="PTHR45339">
    <property type="entry name" value="HYBRID SIGNAL TRANSDUCTION HISTIDINE KINASE J"/>
    <property type="match status" value="1"/>
</dbReference>
<dbReference type="InterPro" id="IPR011006">
    <property type="entry name" value="CheY-like_superfamily"/>
</dbReference>
<dbReference type="Pfam" id="PF00072">
    <property type="entry name" value="Response_reg"/>
    <property type="match status" value="1"/>
</dbReference>
<dbReference type="SMART" id="SM00448">
    <property type="entry name" value="REC"/>
    <property type="match status" value="1"/>
</dbReference>
<dbReference type="EMBL" id="CAJVPV010054193">
    <property type="protein sequence ID" value="CAG8782901.1"/>
    <property type="molecule type" value="Genomic_DNA"/>
</dbReference>
<dbReference type="CDD" id="cd17546">
    <property type="entry name" value="REC_hyHK_CKI1_RcsC-like"/>
    <property type="match status" value="1"/>
</dbReference>
<dbReference type="Proteomes" id="UP000789342">
    <property type="component" value="Unassembled WGS sequence"/>
</dbReference>
<dbReference type="PANTHER" id="PTHR45339:SF1">
    <property type="entry name" value="HYBRID SIGNAL TRANSDUCTION HISTIDINE KINASE J"/>
    <property type="match status" value="1"/>
</dbReference>
<feature type="modified residue" description="4-aspartylphosphate" evidence="3">
    <location>
        <position position="41"/>
    </location>
</feature>
<feature type="domain" description="Response regulatory" evidence="4">
    <location>
        <begin position="1"/>
        <end position="109"/>
    </location>
</feature>
<comment type="caution">
    <text evidence="5">The sequence shown here is derived from an EMBL/GenBank/DDBJ whole genome shotgun (WGS) entry which is preliminary data.</text>
</comment>
<evidence type="ECO:0000259" key="4">
    <source>
        <dbReference type="PROSITE" id="PS50110"/>
    </source>
</evidence>
<reference evidence="5" key="1">
    <citation type="submission" date="2021-06" db="EMBL/GenBank/DDBJ databases">
        <authorList>
            <person name="Kallberg Y."/>
            <person name="Tangrot J."/>
            <person name="Rosling A."/>
        </authorList>
    </citation>
    <scope>NUCLEOTIDE SEQUENCE</scope>
    <source>
        <strain evidence="5">CL551</strain>
    </source>
</reference>
<keyword evidence="6" id="KW-1185">Reference proteome</keyword>
<evidence type="ECO:0000256" key="2">
    <source>
        <dbReference type="ARBA" id="ARBA00023012"/>
    </source>
</evidence>
<dbReference type="SUPFAM" id="SSF52172">
    <property type="entry name" value="CheY-like"/>
    <property type="match status" value="1"/>
</dbReference>
<evidence type="ECO:0000256" key="3">
    <source>
        <dbReference type="PROSITE-ProRule" id="PRU00169"/>
    </source>
</evidence>
<dbReference type="Gene3D" id="3.40.50.2300">
    <property type="match status" value="1"/>
</dbReference>
<proteinExistence type="predicted"/>
<dbReference type="OrthoDB" id="21225at2759"/>
<evidence type="ECO:0000313" key="5">
    <source>
        <dbReference type="EMBL" id="CAG8782901.1"/>
    </source>
</evidence>
<keyword evidence="2" id="KW-0902">Two-component regulatory system</keyword>
<dbReference type="PROSITE" id="PS50110">
    <property type="entry name" value="RESPONSE_REGULATORY"/>
    <property type="match status" value="1"/>
</dbReference>